<dbReference type="InterPro" id="IPR030457">
    <property type="entry name" value="ELO_CS"/>
</dbReference>
<sequence>MALADFILAYVPLPKVPHYLSSYVTGSTPLSTTQEVYPALATYLVVIFSIQWFMKDRTALKLQYPFQAHNVFLSAGSFLLLILILEAVIPEIFKHGLFHGMCNVKMWTSRLEFYYMINYYFKYLELLDTVFLALKKKPLAFLHVFHHSATALLCYSQLEGRTSVSWVPISLNLAVHVVMYYYYYATAGGARIWWKKYLTTMQITQFVIDLCAVYFGTYSYYAATYYHFLPNIGTCAGTEYAALFGCGLLSSYLVLFINFYIQTYKSPAKGKKSQANGKPVMNGNGVANGLSSGIPARRLNIAMGSIQNETYVSLELYVPKSASIPRKQLTRRKTERRESTSVRTLTTTIEGSSKKVKEKSSWLGLPSRTGGGNEPWRPATCKLLEESGGCVFSVFVDWTNIMEPYLQYGAAVSSLLLNIPHEQLAGALTLLCRTRNLTCMQGRNLGTPRPLPEDIANADSEPDAIDLDAYCEIYVNSILCGRTTVKKCIGNPEWNESFNFTDLSPFEQLEIVVYRERKLVKPMVVGSILVYLMNFRRGEVVEGWFPVVNNSGTHVGVQLGELRLKMRVDEEIILPSNAYAGMHKVLQSRNYLDWITDFETKLKLKDALEHVMAIAQSHDVLVDNIKELANREVDGTHMTHNTLFELRSVFAHIRQLVQARYVAKTGEDSQEFKDLPWQSVSSFLFLRFMVPAILHPHLWGFWPGMNEEPIHRSLTLIAKVIHSLANLNTSVQKEDFMHTVKDFLSKNSGSMLDYANVVTSSQPSQAAVPLTKEERAAERHRMRLENLISQRTETLRRLHREALRLPPHLLDVPMHYASIASLVVRYSRRCSYHSFPIDQADAYFHSFYSKSMDVEELALTRVNELARRPRREQQTIVSSVSPSTANPPVPISPVYITSPRRERKTSLQPKRRRSRRTGRPSTAPGESDGRSSPPDASVPSSPTTHTLARMFSRSSLSCKQPTPIPPSLEDVPREGESTLPPPTRANLGHHPRSTSTDSALFRSKSSYVNASSTSSVSHVVIEAIPPDGPDEKKRKGILRGILRRGPS</sequence>
<evidence type="ECO:0000256" key="4">
    <source>
        <dbReference type="ARBA" id="ARBA00022679"/>
    </source>
</evidence>
<feature type="compositionally biased region" description="Basic residues" evidence="13">
    <location>
        <begin position="909"/>
        <end position="918"/>
    </location>
</feature>
<evidence type="ECO:0000256" key="12">
    <source>
        <dbReference type="RuleBase" id="RU361115"/>
    </source>
</evidence>
<feature type="transmembrane region" description="Helical" evidence="12">
    <location>
        <begin position="206"/>
        <end position="228"/>
    </location>
</feature>
<evidence type="ECO:0000259" key="14">
    <source>
        <dbReference type="PROSITE" id="PS50004"/>
    </source>
</evidence>
<evidence type="ECO:0000256" key="6">
    <source>
        <dbReference type="ARBA" id="ARBA00022832"/>
    </source>
</evidence>
<dbReference type="PROSITE" id="PS50018">
    <property type="entry name" value="RAS_GTPASE_ACTIV_2"/>
    <property type="match status" value="1"/>
</dbReference>
<reference evidence="16 17" key="1">
    <citation type="submission" date="2019-02" db="EMBL/GenBank/DDBJ databases">
        <title>Genome sequencing of the rare red list fungi Antrodiella citrinella (Flaviporus citrinellus).</title>
        <authorList>
            <person name="Buettner E."/>
            <person name="Kellner H."/>
        </authorList>
    </citation>
    <scope>NUCLEOTIDE SEQUENCE [LARGE SCALE GENOMIC DNA]</scope>
    <source>
        <strain evidence="16 17">DSM 108506</strain>
    </source>
</reference>
<evidence type="ECO:0000259" key="15">
    <source>
        <dbReference type="PROSITE" id="PS50018"/>
    </source>
</evidence>
<keyword evidence="7 12" id="KW-1133">Transmembrane helix</keyword>
<dbReference type="PANTHER" id="PTHR11157">
    <property type="entry name" value="FATTY ACID ACYL TRANSFERASE-RELATED"/>
    <property type="match status" value="1"/>
</dbReference>
<feature type="region of interest" description="Disordered" evidence="13">
    <location>
        <begin position="868"/>
        <end position="1047"/>
    </location>
</feature>
<keyword evidence="17" id="KW-1185">Reference proteome</keyword>
<keyword evidence="9 12" id="KW-0472">Membrane</keyword>
<feature type="compositionally biased region" description="Low complexity" evidence="13">
    <location>
        <begin position="1003"/>
        <end position="1020"/>
    </location>
</feature>
<evidence type="ECO:0000256" key="10">
    <source>
        <dbReference type="ARBA" id="ARBA00023160"/>
    </source>
</evidence>
<evidence type="ECO:0000256" key="13">
    <source>
        <dbReference type="SAM" id="MobiDB-lite"/>
    </source>
</evidence>
<dbReference type="GO" id="GO:0042761">
    <property type="term" value="P:very long-chain fatty acid biosynthetic process"/>
    <property type="evidence" value="ECO:0007669"/>
    <property type="project" value="TreeGrafter"/>
</dbReference>
<keyword evidence="4 12" id="KW-0808">Transferase</keyword>
<dbReference type="SMART" id="SM00323">
    <property type="entry name" value="RasGAP"/>
    <property type="match status" value="1"/>
</dbReference>
<feature type="compositionally biased region" description="Low complexity" evidence="13">
    <location>
        <begin position="931"/>
        <end position="942"/>
    </location>
</feature>
<dbReference type="Pfam" id="PF00168">
    <property type="entry name" value="C2"/>
    <property type="match status" value="1"/>
</dbReference>
<dbReference type="PROSITE" id="PS01188">
    <property type="entry name" value="ELO"/>
    <property type="match status" value="1"/>
</dbReference>
<protein>
    <recommendedName>
        <fullName evidence="12">Elongation of fatty acids protein</fullName>
        <ecNumber evidence="12">2.3.1.-</ecNumber>
    </recommendedName>
</protein>
<comment type="subcellular location">
    <subcellularLocation>
        <location evidence="1">Membrane</location>
        <topology evidence="1">Multi-pass membrane protein</topology>
    </subcellularLocation>
</comment>
<dbReference type="InterPro" id="IPR008936">
    <property type="entry name" value="Rho_GTPase_activation_prot"/>
</dbReference>
<keyword evidence="6 12" id="KW-0276">Fatty acid metabolism</keyword>
<dbReference type="GO" id="GO:0019367">
    <property type="term" value="P:fatty acid elongation, saturated fatty acid"/>
    <property type="evidence" value="ECO:0007669"/>
    <property type="project" value="TreeGrafter"/>
</dbReference>
<dbReference type="InterPro" id="IPR002076">
    <property type="entry name" value="ELO_fam"/>
</dbReference>
<evidence type="ECO:0000256" key="3">
    <source>
        <dbReference type="ARBA" id="ARBA00022516"/>
    </source>
</evidence>
<keyword evidence="10 12" id="KW-0275">Fatty acid biosynthesis</keyword>
<dbReference type="EMBL" id="SGPM01000001">
    <property type="protein sequence ID" value="THH34129.1"/>
    <property type="molecule type" value="Genomic_DNA"/>
</dbReference>
<dbReference type="InterPro" id="IPR001936">
    <property type="entry name" value="RasGAP_dom"/>
</dbReference>
<feature type="transmembrane region" description="Helical" evidence="12">
    <location>
        <begin position="36"/>
        <end position="54"/>
    </location>
</feature>
<feature type="transmembrane region" description="Helical" evidence="12">
    <location>
        <begin position="113"/>
        <end position="134"/>
    </location>
</feature>
<evidence type="ECO:0000256" key="5">
    <source>
        <dbReference type="ARBA" id="ARBA00022692"/>
    </source>
</evidence>
<keyword evidence="8 12" id="KW-0443">Lipid metabolism</keyword>
<accession>A0A4S4N4Z8</accession>
<evidence type="ECO:0000256" key="1">
    <source>
        <dbReference type="ARBA" id="ARBA00004141"/>
    </source>
</evidence>
<dbReference type="Gene3D" id="1.10.506.10">
    <property type="entry name" value="GTPase Activation - p120gap, domain 1"/>
    <property type="match status" value="1"/>
</dbReference>
<feature type="compositionally biased region" description="Polar residues" evidence="13">
    <location>
        <begin position="874"/>
        <end position="884"/>
    </location>
</feature>
<feature type="transmembrane region" description="Helical" evidence="12">
    <location>
        <begin position="240"/>
        <end position="261"/>
    </location>
</feature>
<dbReference type="EC" id="2.3.1.-" evidence="12"/>
<keyword evidence="3 12" id="KW-0444">Lipid biosynthesis</keyword>
<comment type="caution">
    <text evidence="16">The sequence shown here is derived from an EMBL/GenBank/DDBJ whole genome shotgun (WGS) entry which is preliminary data.</text>
</comment>
<comment type="catalytic activity">
    <reaction evidence="12">
        <text>an acyl-CoA + malonyl-CoA + H(+) = a 3-oxoacyl-CoA + CO2 + CoA</text>
        <dbReference type="Rhea" id="RHEA:50252"/>
        <dbReference type="ChEBI" id="CHEBI:15378"/>
        <dbReference type="ChEBI" id="CHEBI:16526"/>
        <dbReference type="ChEBI" id="CHEBI:57287"/>
        <dbReference type="ChEBI" id="CHEBI:57384"/>
        <dbReference type="ChEBI" id="CHEBI:58342"/>
        <dbReference type="ChEBI" id="CHEBI:90726"/>
    </reaction>
    <physiologicalReaction direction="left-to-right" evidence="12">
        <dbReference type="Rhea" id="RHEA:50253"/>
    </physiologicalReaction>
</comment>
<dbReference type="GO" id="GO:0034625">
    <property type="term" value="P:fatty acid elongation, monounsaturated fatty acid"/>
    <property type="evidence" value="ECO:0007669"/>
    <property type="project" value="TreeGrafter"/>
</dbReference>
<evidence type="ECO:0000256" key="9">
    <source>
        <dbReference type="ARBA" id="ARBA00023136"/>
    </source>
</evidence>
<feature type="compositionally biased region" description="Low complexity" evidence="13">
    <location>
        <begin position="1038"/>
        <end position="1047"/>
    </location>
</feature>
<dbReference type="GO" id="GO:0034626">
    <property type="term" value="P:fatty acid elongation, polyunsaturated fatty acid"/>
    <property type="evidence" value="ECO:0007669"/>
    <property type="project" value="TreeGrafter"/>
</dbReference>
<evidence type="ECO:0000256" key="7">
    <source>
        <dbReference type="ARBA" id="ARBA00022989"/>
    </source>
</evidence>
<dbReference type="SMART" id="SM00239">
    <property type="entry name" value="C2"/>
    <property type="match status" value="1"/>
</dbReference>
<feature type="transmembrane region" description="Helical" evidence="12">
    <location>
        <begin position="164"/>
        <end position="185"/>
    </location>
</feature>
<feature type="transmembrane region" description="Helical" evidence="12">
    <location>
        <begin position="66"/>
        <end position="93"/>
    </location>
</feature>
<name>A0A4S4N4Z8_9APHY</name>
<dbReference type="InterPro" id="IPR000008">
    <property type="entry name" value="C2_dom"/>
</dbReference>
<dbReference type="SUPFAM" id="SSF49562">
    <property type="entry name" value="C2 domain (Calcium/lipid-binding domain, CaLB)"/>
    <property type="match status" value="1"/>
</dbReference>
<proteinExistence type="inferred from homology"/>
<organism evidence="16 17">
    <name type="scientific">Antrodiella citrinella</name>
    <dbReference type="NCBI Taxonomy" id="2447956"/>
    <lineage>
        <taxon>Eukaryota</taxon>
        <taxon>Fungi</taxon>
        <taxon>Dikarya</taxon>
        <taxon>Basidiomycota</taxon>
        <taxon>Agaricomycotina</taxon>
        <taxon>Agaricomycetes</taxon>
        <taxon>Polyporales</taxon>
        <taxon>Steccherinaceae</taxon>
        <taxon>Antrodiella</taxon>
    </lineage>
</organism>
<evidence type="ECO:0000313" key="16">
    <source>
        <dbReference type="EMBL" id="THH34129.1"/>
    </source>
</evidence>
<dbReference type="GO" id="GO:0030148">
    <property type="term" value="P:sphingolipid biosynthetic process"/>
    <property type="evidence" value="ECO:0007669"/>
    <property type="project" value="TreeGrafter"/>
</dbReference>
<dbReference type="GO" id="GO:0009922">
    <property type="term" value="F:fatty acid elongase activity"/>
    <property type="evidence" value="ECO:0007669"/>
    <property type="project" value="UniProtKB-EC"/>
</dbReference>
<dbReference type="InterPro" id="IPR035892">
    <property type="entry name" value="C2_domain_sf"/>
</dbReference>
<evidence type="ECO:0000256" key="2">
    <source>
        <dbReference type="ARBA" id="ARBA00007263"/>
    </source>
</evidence>
<dbReference type="PROSITE" id="PS50004">
    <property type="entry name" value="C2"/>
    <property type="match status" value="1"/>
</dbReference>
<dbReference type="Gene3D" id="2.60.40.150">
    <property type="entry name" value="C2 domain"/>
    <property type="match status" value="1"/>
</dbReference>
<comment type="similarity">
    <text evidence="2 12">Belongs to the ELO family.</text>
</comment>
<comment type="catalytic activity">
    <reaction evidence="11">
        <text>a very-long-chain acyl-CoA + malonyl-CoA + H(+) = a very-long-chain 3-oxoacyl-CoA + CO2 + CoA</text>
        <dbReference type="Rhea" id="RHEA:32727"/>
        <dbReference type="ChEBI" id="CHEBI:15378"/>
        <dbReference type="ChEBI" id="CHEBI:16526"/>
        <dbReference type="ChEBI" id="CHEBI:57287"/>
        <dbReference type="ChEBI" id="CHEBI:57384"/>
        <dbReference type="ChEBI" id="CHEBI:90725"/>
        <dbReference type="ChEBI" id="CHEBI:90736"/>
        <dbReference type="EC" id="2.3.1.199"/>
    </reaction>
</comment>
<dbReference type="PANTHER" id="PTHR11157:SF134">
    <property type="entry name" value="ELONGATION OF FATTY ACIDS PROTEIN 1-RELATED"/>
    <property type="match status" value="1"/>
</dbReference>
<dbReference type="SUPFAM" id="SSF48350">
    <property type="entry name" value="GTPase activation domain, GAP"/>
    <property type="match status" value="1"/>
</dbReference>
<gene>
    <name evidence="16" type="ORF">EUX98_g93</name>
</gene>
<dbReference type="Proteomes" id="UP000308730">
    <property type="component" value="Unassembled WGS sequence"/>
</dbReference>
<dbReference type="OrthoDB" id="434092at2759"/>
<dbReference type="AlphaFoldDB" id="A0A4S4N4Z8"/>
<feature type="domain" description="Ras-GAP" evidence="15">
    <location>
        <begin position="645"/>
        <end position="726"/>
    </location>
</feature>
<evidence type="ECO:0000313" key="17">
    <source>
        <dbReference type="Proteomes" id="UP000308730"/>
    </source>
</evidence>
<evidence type="ECO:0000256" key="8">
    <source>
        <dbReference type="ARBA" id="ARBA00023098"/>
    </source>
</evidence>
<feature type="domain" description="C2" evidence="14">
    <location>
        <begin position="420"/>
        <end position="545"/>
    </location>
</feature>
<evidence type="ECO:0000256" key="11">
    <source>
        <dbReference type="ARBA" id="ARBA00047375"/>
    </source>
</evidence>
<dbReference type="GO" id="GO:0005789">
    <property type="term" value="C:endoplasmic reticulum membrane"/>
    <property type="evidence" value="ECO:0007669"/>
    <property type="project" value="TreeGrafter"/>
</dbReference>
<keyword evidence="5 12" id="KW-0812">Transmembrane</keyword>
<dbReference type="Pfam" id="PF01151">
    <property type="entry name" value="ELO"/>
    <property type="match status" value="1"/>
</dbReference>
<dbReference type="Pfam" id="PF00616">
    <property type="entry name" value="RasGAP"/>
    <property type="match status" value="1"/>
</dbReference>